<keyword evidence="2 3" id="KW-0040">ANK repeat</keyword>
<evidence type="ECO:0000256" key="3">
    <source>
        <dbReference type="PROSITE-ProRule" id="PRU00023"/>
    </source>
</evidence>
<dbReference type="SMART" id="SM00248">
    <property type="entry name" value="ANK"/>
    <property type="match status" value="4"/>
</dbReference>
<dbReference type="Pfam" id="PF12796">
    <property type="entry name" value="Ank_2"/>
    <property type="match status" value="1"/>
</dbReference>
<reference evidence="4 5" key="1">
    <citation type="submission" date="2021-08" db="EMBL/GenBank/DDBJ databases">
        <title>Complete genome sequence of Leptospira kobayashii strain E30.</title>
        <authorList>
            <person name="Nakao R."/>
            <person name="Nakamura S."/>
            <person name="Masuzawa T."/>
            <person name="Koizumi N."/>
        </authorList>
    </citation>
    <scope>NUCLEOTIDE SEQUENCE [LARGE SCALE GENOMIC DNA]</scope>
    <source>
        <strain evidence="4 5">E30</strain>
    </source>
</reference>
<evidence type="ECO:0008006" key="6">
    <source>
        <dbReference type="Google" id="ProtNLM"/>
    </source>
</evidence>
<evidence type="ECO:0000256" key="2">
    <source>
        <dbReference type="ARBA" id="ARBA00023043"/>
    </source>
</evidence>
<sequence>MKAVLTCTHCRAQHHITEAKILGKKGKFFCKSCRAENNFNFKNDSAQSGSAFSYDLNFSGDLPTNPVVGWFEGKKYEELNFYWIEDKLEIIPSSDGSLKKELSISILGLSYPRKIKGFRFDVIPGDPGSPQRQVLGLRNFTTNSSYRLSITVAEETESAVTGLIYLALPDPDKTYLYGKYKAEKIHIINFLENGSYDKNLPSYLSNFVSAKAYSLAGSILYLQECFTRLTEEEKLQLLKLLIESWVVDSSSDSHKFGFTEENVVFNFILSEKKMMESLVFFLANHVLPSNEIWAIIEDKIKNHPSLEFAFLPVFKKRFPDEIQRILGNKEQISPVSLERDPSVAIQKDDHVSLSALLDAGLPVDYLVEDEKVNPFGFNILHESFYGLGAKCGLLLLEKGSNPNFLDKNGETPLFKICQNNEMSLKDKVLLLDAILPMHANIDHQSNSGMTALHWCSMFCEPTIAKKLIQSGANIHLLDNQGFAPMHEACRYGNTSVLALLLEAGADAKLLGKNGKSGRDFATHELENAELEGDEEKKAKFQRILSLLAVYGG</sequence>
<gene>
    <name evidence="4" type="ORF">LPTSP3_g04020</name>
</gene>
<dbReference type="PROSITE" id="PS50088">
    <property type="entry name" value="ANK_REPEAT"/>
    <property type="match status" value="2"/>
</dbReference>
<feature type="repeat" description="ANK" evidence="3">
    <location>
        <begin position="447"/>
        <end position="479"/>
    </location>
</feature>
<evidence type="ECO:0000256" key="1">
    <source>
        <dbReference type="ARBA" id="ARBA00022737"/>
    </source>
</evidence>
<dbReference type="Gene3D" id="1.25.40.20">
    <property type="entry name" value="Ankyrin repeat-containing domain"/>
    <property type="match status" value="1"/>
</dbReference>
<feature type="repeat" description="ANK" evidence="3">
    <location>
        <begin position="480"/>
        <end position="512"/>
    </location>
</feature>
<dbReference type="SUPFAM" id="SSF48403">
    <property type="entry name" value="Ankyrin repeat"/>
    <property type="match status" value="1"/>
</dbReference>
<organism evidence="4 5">
    <name type="scientific">Leptospira kobayashii</name>
    <dbReference type="NCBI Taxonomy" id="1917830"/>
    <lineage>
        <taxon>Bacteria</taxon>
        <taxon>Pseudomonadati</taxon>
        <taxon>Spirochaetota</taxon>
        <taxon>Spirochaetia</taxon>
        <taxon>Leptospirales</taxon>
        <taxon>Leptospiraceae</taxon>
        <taxon>Leptospira</taxon>
    </lineage>
</organism>
<proteinExistence type="predicted"/>
<dbReference type="InterPro" id="IPR050776">
    <property type="entry name" value="Ank_Repeat/CDKN_Inhibitor"/>
</dbReference>
<dbReference type="EMBL" id="AP025028">
    <property type="protein sequence ID" value="BDA77472.1"/>
    <property type="molecule type" value="Genomic_DNA"/>
</dbReference>
<accession>A0ABN6KDT5</accession>
<dbReference type="PROSITE" id="PS50297">
    <property type="entry name" value="ANK_REP_REGION"/>
    <property type="match status" value="2"/>
</dbReference>
<evidence type="ECO:0000313" key="5">
    <source>
        <dbReference type="Proteomes" id="UP000245263"/>
    </source>
</evidence>
<evidence type="ECO:0000313" key="4">
    <source>
        <dbReference type="EMBL" id="BDA77472.1"/>
    </source>
</evidence>
<dbReference type="InterPro" id="IPR036770">
    <property type="entry name" value="Ankyrin_rpt-contain_sf"/>
</dbReference>
<dbReference type="InterPro" id="IPR002110">
    <property type="entry name" value="Ankyrin_rpt"/>
</dbReference>
<dbReference type="Proteomes" id="UP000245263">
    <property type="component" value="Chromosome 1"/>
</dbReference>
<protein>
    <recommendedName>
        <fullName evidence="6">Ankyrin repeat protein</fullName>
    </recommendedName>
</protein>
<name>A0ABN6KDT5_9LEPT</name>
<keyword evidence="1" id="KW-0677">Repeat</keyword>
<keyword evidence="5" id="KW-1185">Reference proteome</keyword>
<dbReference type="PANTHER" id="PTHR24201">
    <property type="entry name" value="ANK_REP_REGION DOMAIN-CONTAINING PROTEIN"/>
    <property type="match status" value="1"/>
</dbReference>
<dbReference type="RefSeq" id="WP_167837220.1">
    <property type="nucleotide sequence ID" value="NZ_AP025028.1"/>
</dbReference>